<name>A0A5B7FGS2_PORTR</name>
<evidence type="ECO:0000313" key="2">
    <source>
        <dbReference type="Proteomes" id="UP000324222"/>
    </source>
</evidence>
<keyword evidence="2" id="KW-1185">Reference proteome</keyword>
<organism evidence="1 2">
    <name type="scientific">Portunus trituberculatus</name>
    <name type="common">Swimming crab</name>
    <name type="synonym">Neptunus trituberculatus</name>
    <dbReference type="NCBI Taxonomy" id="210409"/>
    <lineage>
        <taxon>Eukaryota</taxon>
        <taxon>Metazoa</taxon>
        <taxon>Ecdysozoa</taxon>
        <taxon>Arthropoda</taxon>
        <taxon>Crustacea</taxon>
        <taxon>Multicrustacea</taxon>
        <taxon>Malacostraca</taxon>
        <taxon>Eumalacostraca</taxon>
        <taxon>Eucarida</taxon>
        <taxon>Decapoda</taxon>
        <taxon>Pleocyemata</taxon>
        <taxon>Brachyura</taxon>
        <taxon>Eubrachyura</taxon>
        <taxon>Portunoidea</taxon>
        <taxon>Portunidae</taxon>
        <taxon>Portuninae</taxon>
        <taxon>Portunus</taxon>
    </lineage>
</organism>
<dbReference type="Proteomes" id="UP000324222">
    <property type="component" value="Unassembled WGS sequence"/>
</dbReference>
<comment type="caution">
    <text evidence="1">The sequence shown here is derived from an EMBL/GenBank/DDBJ whole genome shotgun (WGS) entry which is preliminary data.</text>
</comment>
<evidence type="ECO:0000313" key="1">
    <source>
        <dbReference type="EMBL" id="MPC43674.1"/>
    </source>
</evidence>
<reference evidence="1 2" key="1">
    <citation type="submission" date="2019-05" db="EMBL/GenBank/DDBJ databases">
        <title>Another draft genome of Portunus trituberculatus and its Hox gene families provides insights of decapod evolution.</title>
        <authorList>
            <person name="Jeong J.-H."/>
            <person name="Song I."/>
            <person name="Kim S."/>
            <person name="Choi T."/>
            <person name="Kim D."/>
            <person name="Ryu S."/>
            <person name="Kim W."/>
        </authorList>
    </citation>
    <scope>NUCLEOTIDE SEQUENCE [LARGE SCALE GENOMIC DNA]</scope>
    <source>
        <tissue evidence="1">Muscle</tissue>
    </source>
</reference>
<proteinExistence type="predicted"/>
<dbReference type="AlphaFoldDB" id="A0A5B7FGS2"/>
<accession>A0A5B7FGS2</accession>
<protein>
    <submittedName>
        <fullName evidence="1">Uncharacterized protein</fullName>
    </submittedName>
</protein>
<sequence length="151" mass="15398">MRVSGLLHGAGTVSIGGAEKGAGRGGDVLRGAESAAVGGVVRCDVAAGAGMWCPSVLSGAAPPPPHRSCCTVPNAPQGAPTSGCCFTPQLWQLDLVTPPWGAEKQDQRQQRQEGLAPRSGPGIRLPHAPLCLPLWLPCPTPASPSRCVFSC</sequence>
<dbReference type="EMBL" id="VSRR010005940">
    <property type="protein sequence ID" value="MPC43674.1"/>
    <property type="molecule type" value="Genomic_DNA"/>
</dbReference>
<gene>
    <name evidence="1" type="ORF">E2C01_037326</name>
</gene>